<evidence type="ECO:0000256" key="5">
    <source>
        <dbReference type="ARBA" id="ARBA00022825"/>
    </source>
</evidence>
<dbReference type="Gene3D" id="3.50.30.30">
    <property type="match status" value="1"/>
</dbReference>
<proteinExistence type="inferred from homology"/>
<feature type="domain" description="Subtilisin-like protease fibronectin type-III" evidence="13">
    <location>
        <begin position="669"/>
        <end position="778"/>
    </location>
</feature>
<dbReference type="Pfam" id="PF05922">
    <property type="entry name" value="Inhibitor_I9"/>
    <property type="match status" value="1"/>
</dbReference>
<evidence type="ECO:0000256" key="4">
    <source>
        <dbReference type="ARBA" id="ARBA00022801"/>
    </source>
</evidence>
<feature type="signal peptide" evidence="9">
    <location>
        <begin position="1"/>
        <end position="23"/>
    </location>
</feature>
<evidence type="ECO:0008006" key="16">
    <source>
        <dbReference type="Google" id="ProtNLM"/>
    </source>
</evidence>
<dbReference type="SUPFAM" id="SSF52743">
    <property type="entry name" value="Subtilisin-like"/>
    <property type="match status" value="1"/>
</dbReference>
<evidence type="ECO:0000256" key="1">
    <source>
        <dbReference type="ARBA" id="ARBA00011073"/>
    </source>
</evidence>
<dbReference type="InterPro" id="IPR034197">
    <property type="entry name" value="Peptidases_S8_3"/>
</dbReference>
<dbReference type="GO" id="GO:0004252">
    <property type="term" value="F:serine-type endopeptidase activity"/>
    <property type="evidence" value="ECO:0007669"/>
    <property type="project" value="UniProtKB-UniRule"/>
</dbReference>
<dbReference type="OrthoDB" id="206201at2759"/>
<dbReference type="InterPro" id="IPR003137">
    <property type="entry name" value="PA_domain"/>
</dbReference>
<keyword evidence="2 7" id="KW-0645">Protease</keyword>
<dbReference type="Gene3D" id="3.40.50.200">
    <property type="entry name" value="Peptidase S8/S53 domain"/>
    <property type="match status" value="1"/>
</dbReference>
<dbReference type="InterPro" id="IPR036852">
    <property type="entry name" value="Peptidase_S8/S53_dom_sf"/>
</dbReference>
<feature type="chain" id="PRO_5035804663" description="Subtilisin-like protease SBT1.7" evidence="9">
    <location>
        <begin position="24"/>
        <end position="792"/>
    </location>
</feature>
<feature type="domain" description="Inhibitor I9" evidence="12">
    <location>
        <begin position="32"/>
        <end position="115"/>
    </location>
</feature>
<evidence type="ECO:0000259" key="12">
    <source>
        <dbReference type="Pfam" id="PF05922"/>
    </source>
</evidence>
<dbReference type="AlphaFoldDB" id="A0A8T2SYH5"/>
<dbReference type="InterPro" id="IPR037045">
    <property type="entry name" value="S8pro/Inhibitor_I9_sf"/>
</dbReference>
<dbReference type="InterPro" id="IPR023828">
    <property type="entry name" value="Peptidase_S8_Ser-AS"/>
</dbReference>
<dbReference type="Pfam" id="PF17766">
    <property type="entry name" value="fn3_6"/>
    <property type="match status" value="1"/>
</dbReference>
<evidence type="ECO:0000256" key="6">
    <source>
        <dbReference type="PIRSR" id="PIRSR615500-1"/>
    </source>
</evidence>
<comment type="caution">
    <text evidence="14">The sequence shown here is derived from an EMBL/GenBank/DDBJ whole genome shotgun (WGS) entry which is preliminary data.</text>
</comment>
<keyword evidence="5 7" id="KW-0720">Serine protease</keyword>
<feature type="compositionally biased region" description="Basic and acidic residues" evidence="8">
    <location>
        <begin position="209"/>
        <end position="221"/>
    </location>
</feature>
<feature type="active site" description="Charge relay system" evidence="6 7">
    <location>
        <position position="220"/>
    </location>
</feature>
<evidence type="ECO:0000259" key="10">
    <source>
        <dbReference type="Pfam" id="PF00082"/>
    </source>
</evidence>
<dbReference type="PROSITE" id="PS00138">
    <property type="entry name" value="SUBTILASE_SER"/>
    <property type="match status" value="1"/>
</dbReference>
<name>A0A8T2SYH5_CERRI</name>
<keyword evidence="4 7" id="KW-0378">Hydrolase</keyword>
<comment type="similarity">
    <text evidence="1 7">Belongs to the peptidase S8 family.</text>
</comment>
<dbReference type="Pfam" id="PF00082">
    <property type="entry name" value="Peptidase_S8"/>
    <property type="match status" value="1"/>
</dbReference>
<dbReference type="CDD" id="cd04852">
    <property type="entry name" value="Peptidases_S8_3"/>
    <property type="match status" value="1"/>
</dbReference>
<dbReference type="GO" id="GO:0006508">
    <property type="term" value="P:proteolysis"/>
    <property type="evidence" value="ECO:0007669"/>
    <property type="project" value="UniProtKB-KW"/>
</dbReference>
<dbReference type="FunFam" id="3.40.50.200:FF:000006">
    <property type="entry name" value="Subtilisin-like protease SBT1.5"/>
    <property type="match status" value="1"/>
</dbReference>
<feature type="active site" description="Charge relay system" evidence="6 7">
    <location>
        <position position="147"/>
    </location>
</feature>
<dbReference type="Gene3D" id="3.30.70.80">
    <property type="entry name" value="Peptidase S8 propeptide/proteinase inhibitor I9"/>
    <property type="match status" value="1"/>
</dbReference>
<feature type="domain" description="Peptidase S8/S53" evidence="10">
    <location>
        <begin position="138"/>
        <end position="615"/>
    </location>
</feature>
<dbReference type="PROSITE" id="PS51892">
    <property type="entry name" value="SUBTILASE"/>
    <property type="match status" value="1"/>
</dbReference>
<dbReference type="FunFam" id="3.50.30.30:FF:000005">
    <property type="entry name" value="subtilisin-like protease SBT1.5"/>
    <property type="match status" value="1"/>
</dbReference>
<evidence type="ECO:0000313" key="14">
    <source>
        <dbReference type="EMBL" id="KAH7387138.1"/>
    </source>
</evidence>
<feature type="domain" description="PA" evidence="11">
    <location>
        <begin position="379"/>
        <end position="469"/>
    </location>
</feature>
<keyword evidence="3 9" id="KW-0732">Signal</keyword>
<dbReference type="InterPro" id="IPR041469">
    <property type="entry name" value="Subtilisin-like_FN3"/>
</dbReference>
<evidence type="ECO:0000259" key="11">
    <source>
        <dbReference type="Pfam" id="PF02225"/>
    </source>
</evidence>
<dbReference type="Proteomes" id="UP000825935">
    <property type="component" value="Chromosome 16"/>
</dbReference>
<evidence type="ECO:0000256" key="9">
    <source>
        <dbReference type="SAM" id="SignalP"/>
    </source>
</evidence>
<dbReference type="InterPro" id="IPR000209">
    <property type="entry name" value="Peptidase_S8/S53_dom"/>
</dbReference>
<dbReference type="EMBL" id="CM035421">
    <property type="protein sequence ID" value="KAH7387138.1"/>
    <property type="molecule type" value="Genomic_DNA"/>
</dbReference>
<evidence type="ECO:0000256" key="8">
    <source>
        <dbReference type="SAM" id="MobiDB-lite"/>
    </source>
</evidence>
<evidence type="ECO:0000256" key="7">
    <source>
        <dbReference type="PROSITE-ProRule" id="PRU01240"/>
    </source>
</evidence>
<evidence type="ECO:0000256" key="3">
    <source>
        <dbReference type="ARBA" id="ARBA00022729"/>
    </source>
</evidence>
<dbReference type="InterPro" id="IPR045051">
    <property type="entry name" value="SBT"/>
</dbReference>
<feature type="active site" description="Charge relay system" evidence="6 7">
    <location>
        <position position="555"/>
    </location>
</feature>
<dbReference type="InterPro" id="IPR015500">
    <property type="entry name" value="Peptidase_S8_subtilisin-rel"/>
</dbReference>
<feature type="region of interest" description="Disordered" evidence="8">
    <location>
        <begin position="205"/>
        <end position="226"/>
    </location>
</feature>
<keyword evidence="15" id="KW-1185">Reference proteome</keyword>
<dbReference type="InterPro" id="IPR010259">
    <property type="entry name" value="S8pro/Inhibitor_I9"/>
</dbReference>
<dbReference type="OMA" id="IVEFSIM"/>
<accession>A0A8T2SYH5</accession>
<dbReference type="PRINTS" id="PR00723">
    <property type="entry name" value="SUBTILISIN"/>
</dbReference>
<evidence type="ECO:0000256" key="2">
    <source>
        <dbReference type="ARBA" id="ARBA00022670"/>
    </source>
</evidence>
<evidence type="ECO:0000313" key="15">
    <source>
        <dbReference type="Proteomes" id="UP000825935"/>
    </source>
</evidence>
<dbReference type="PANTHER" id="PTHR10795">
    <property type="entry name" value="PROPROTEIN CONVERTASE SUBTILISIN/KEXIN"/>
    <property type="match status" value="1"/>
</dbReference>
<dbReference type="CDD" id="cd02120">
    <property type="entry name" value="PA_subtilisin_like"/>
    <property type="match status" value="1"/>
</dbReference>
<gene>
    <name evidence="14" type="ORF">KP509_16G007400</name>
</gene>
<reference evidence="14" key="1">
    <citation type="submission" date="2021-08" db="EMBL/GenBank/DDBJ databases">
        <title>WGS assembly of Ceratopteris richardii.</title>
        <authorList>
            <person name="Marchant D.B."/>
            <person name="Chen G."/>
            <person name="Jenkins J."/>
            <person name="Shu S."/>
            <person name="Leebens-Mack J."/>
            <person name="Grimwood J."/>
            <person name="Schmutz J."/>
            <person name="Soltis P."/>
            <person name="Soltis D."/>
            <person name="Chen Z.-H."/>
        </authorList>
    </citation>
    <scope>NUCLEOTIDE SEQUENCE</scope>
    <source>
        <strain evidence="14">Whitten #5841</strain>
        <tissue evidence="14">Leaf</tissue>
    </source>
</reference>
<dbReference type="Gene3D" id="2.60.40.2310">
    <property type="match status" value="1"/>
</dbReference>
<protein>
    <recommendedName>
        <fullName evidence="16">Subtilisin-like protease SBT1.7</fullName>
    </recommendedName>
</protein>
<evidence type="ECO:0000259" key="13">
    <source>
        <dbReference type="Pfam" id="PF17766"/>
    </source>
</evidence>
<dbReference type="Pfam" id="PF02225">
    <property type="entry name" value="PA"/>
    <property type="match status" value="1"/>
</dbReference>
<sequence length="792" mass="84308">MAIQRHLLSILFALIVLCEVAVADPQHEDLLTYIVHASTNQKPPVFSSTAHWYAASIASVTGLPLHLSLARHGPLYTYQTVFHGFSAKLTPAQSSSLLLRPGFVLAVQDKVLQLHTTHTPVFLHLTPSDGVLPSSGYGHDVIVGVIDTGIWPERPSFNDGRFDEVPSRWKGECEEGTDFNSSFCNKKFIGARYFYKGYEAAKGPMDESAESKSPRDTEGHGTHTSSTAVGDFVANVSLFGYASGDARGMAMDARLAVYKVCWEPGCYDSDILAAFDSAVADGVDIISLSVGGDIVPLYKDSIALGSYGAMEQGVLVSCSAGNSGPSAGSVRNVAPWVLTVAASSIDRTFPAPIVLGDGSSYEGISLYGGMSFWEEGEQLPLVYAGDAALNGSESAYLCETDTLDPGLVQGKLVLCERGSNARVAKGYVVKAAGGMGMILANTFESGAELIADSHLIPAALVSFEDGVAIKKYISSYTSNATASMEFKGTKLGVTPAPTMAAFSSRGPNLLPPEILKPDITAPGLNILAAYTGKVGPTGLDGDDRLVDFSIMSGTSMSCPHVSGLAALLKAVYPGWSPAAIKSALMTTSSILDNTGESIKDLFDGEAADPFAYGAGHVNPTAALDPGLVYDLSVQDYVNFLCSLGYKDAYLQIFTKGKYECTNELFRARDLNYPSFALVFNKDEENVTVTRSVTNVGDANATYTVQVVAPAGMNITVEPEVLEFNEENSILNYKVKFQISLDAQLQSLAGIIRTASTEHAFGSLTWTDGVHKVRSPIAITYIQQNSYAATRSF</sequence>
<organism evidence="14 15">
    <name type="scientific">Ceratopteris richardii</name>
    <name type="common">Triangle waterfern</name>
    <dbReference type="NCBI Taxonomy" id="49495"/>
    <lineage>
        <taxon>Eukaryota</taxon>
        <taxon>Viridiplantae</taxon>
        <taxon>Streptophyta</taxon>
        <taxon>Embryophyta</taxon>
        <taxon>Tracheophyta</taxon>
        <taxon>Polypodiopsida</taxon>
        <taxon>Polypodiidae</taxon>
        <taxon>Polypodiales</taxon>
        <taxon>Pteridineae</taxon>
        <taxon>Pteridaceae</taxon>
        <taxon>Parkerioideae</taxon>
        <taxon>Ceratopteris</taxon>
    </lineage>
</organism>
<dbReference type="FunFam" id="2.60.40.2310:FF:000001">
    <property type="entry name" value="Subtilisin-like protease SBT1.5"/>
    <property type="match status" value="1"/>
</dbReference>